<organism evidence="3 4">
    <name type="scientific">Branchiibius hedensis</name>
    <dbReference type="NCBI Taxonomy" id="672460"/>
    <lineage>
        <taxon>Bacteria</taxon>
        <taxon>Bacillati</taxon>
        <taxon>Actinomycetota</taxon>
        <taxon>Actinomycetes</taxon>
        <taxon>Micrococcales</taxon>
        <taxon>Dermacoccaceae</taxon>
        <taxon>Branchiibius</taxon>
    </lineage>
</organism>
<gene>
    <name evidence="3" type="ORF">SAMN04489750_2645</name>
</gene>
<dbReference type="AlphaFoldDB" id="A0A2Y8ZTH9"/>
<dbReference type="EMBL" id="UESZ01000001">
    <property type="protein sequence ID" value="SSA35294.1"/>
    <property type="molecule type" value="Genomic_DNA"/>
</dbReference>
<protein>
    <submittedName>
        <fullName evidence="3">Uncharacterized protein</fullName>
    </submittedName>
</protein>
<sequence length="361" mass="37161">MSIDVEELLRETSAPPMSLSPATVLGAAKQDVVRRRRRFAGLATAGVAAAAAVAITVGVVGGEQSAPRPMPAQTNTLDLNDPQKADFFGPSAGLPLGQIASSAIPIASDPSGAARTPMTKYVVTRQDGVLRLSRLDGSRQTLLPLAEKLSDGGSVTTDRKQTLMVHPLPADVRSAAQVISAQAMVEGGGTTLSDGSTVGVFWTSDPVNVSNVGLAWWRTTSGSLGSSTAETAKTVTLTAGGKKATYWEFTKSSFCGFDDETGAFATPMTNEQCPTDLSGSEDHVGWMQTVYGPISNLHSVTAPGVTDQAIVSASIPGTSRVVLWGSGTLAAGSGAGSDAPFSKVTWTGPDGKTHSWDAPTP</sequence>
<name>A0A2Y8ZTH9_9MICO</name>
<accession>A0A2Y8ZTH9</accession>
<feature type="transmembrane region" description="Helical" evidence="2">
    <location>
        <begin position="39"/>
        <end position="61"/>
    </location>
</feature>
<keyword evidence="2" id="KW-1133">Transmembrane helix</keyword>
<evidence type="ECO:0000313" key="3">
    <source>
        <dbReference type="EMBL" id="SSA35294.1"/>
    </source>
</evidence>
<keyword evidence="2" id="KW-0472">Membrane</keyword>
<keyword evidence="2" id="KW-0812">Transmembrane</keyword>
<feature type="compositionally biased region" description="Low complexity" evidence="1">
    <location>
        <begin position="332"/>
        <end position="342"/>
    </location>
</feature>
<evidence type="ECO:0000256" key="2">
    <source>
        <dbReference type="SAM" id="Phobius"/>
    </source>
</evidence>
<dbReference type="Proteomes" id="UP000250028">
    <property type="component" value="Unassembled WGS sequence"/>
</dbReference>
<keyword evidence="4" id="KW-1185">Reference proteome</keyword>
<evidence type="ECO:0000256" key="1">
    <source>
        <dbReference type="SAM" id="MobiDB-lite"/>
    </source>
</evidence>
<proteinExistence type="predicted"/>
<dbReference type="RefSeq" id="WP_109686468.1">
    <property type="nucleotide sequence ID" value="NZ_QGDN01000001.1"/>
</dbReference>
<feature type="region of interest" description="Disordered" evidence="1">
    <location>
        <begin position="332"/>
        <end position="361"/>
    </location>
</feature>
<reference evidence="4" key="1">
    <citation type="submission" date="2016-10" db="EMBL/GenBank/DDBJ databases">
        <authorList>
            <person name="Varghese N."/>
            <person name="Submissions S."/>
        </authorList>
    </citation>
    <scope>NUCLEOTIDE SEQUENCE [LARGE SCALE GENOMIC DNA]</scope>
    <source>
        <strain evidence="4">DSM 22951</strain>
    </source>
</reference>
<evidence type="ECO:0000313" key="4">
    <source>
        <dbReference type="Proteomes" id="UP000250028"/>
    </source>
</evidence>